<reference evidence="1 3" key="1">
    <citation type="submission" date="2015-01" db="EMBL/GenBank/DDBJ databases">
        <authorList>
            <person name="MANFREDI Pablo"/>
        </authorList>
    </citation>
    <scope>NUCLEOTIDE SEQUENCE [LARGE SCALE GENOMIC DNA]</scope>
    <source>
        <strain evidence="1 3">CcD38</strain>
    </source>
</reference>
<dbReference type="Proteomes" id="UP000265497">
    <property type="component" value="Unassembled WGS sequence"/>
</dbReference>
<evidence type="ECO:0000313" key="3">
    <source>
        <dbReference type="Proteomes" id="UP000045051"/>
    </source>
</evidence>
<gene>
    <name evidence="1" type="ORF">CCAND38_80021</name>
    <name evidence="2" type="ORF">CKY20_10690</name>
</gene>
<organism evidence="1 3">
    <name type="scientific">Capnocytophaga canis</name>
    <dbReference type="NCBI Taxonomy" id="1848903"/>
    <lineage>
        <taxon>Bacteria</taxon>
        <taxon>Pseudomonadati</taxon>
        <taxon>Bacteroidota</taxon>
        <taxon>Flavobacteriia</taxon>
        <taxon>Flavobacteriales</taxon>
        <taxon>Flavobacteriaceae</taxon>
        <taxon>Capnocytophaga</taxon>
    </lineage>
</organism>
<reference evidence="2 4" key="2">
    <citation type="submission" date="2017-08" db="EMBL/GenBank/DDBJ databases">
        <title>Capnocytophaga canis 17-158 assembly.</title>
        <authorList>
            <person name="Gulvik C.A."/>
        </authorList>
    </citation>
    <scope>NUCLEOTIDE SEQUENCE [LARGE SCALE GENOMIC DNA]</scope>
    <source>
        <strain evidence="2 4">17-158</strain>
    </source>
</reference>
<evidence type="ECO:0000313" key="4">
    <source>
        <dbReference type="Proteomes" id="UP000265497"/>
    </source>
</evidence>
<dbReference type="EMBL" id="CDOI01000195">
    <property type="protein sequence ID" value="CEN49222.1"/>
    <property type="molecule type" value="Genomic_DNA"/>
</dbReference>
<accession>A0A0B7IGX1</accession>
<dbReference type="EMBL" id="NSDI01000012">
    <property type="protein sequence ID" value="RIY35448.1"/>
    <property type="molecule type" value="Genomic_DNA"/>
</dbReference>
<proteinExistence type="predicted"/>
<protein>
    <recommendedName>
        <fullName evidence="5">Lipoprotein</fullName>
    </recommendedName>
</protein>
<name>A0A0B7IGX1_9FLAO</name>
<evidence type="ECO:0008006" key="5">
    <source>
        <dbReference type="Google" id="ProtNLM"/>
    </source>
</evidence>
<evidence type="ECO:0000313" key="2">
    <source>
        <dbReference type="EMBL" id="RIY35448.1"/>
    </source>
</evidence>
<evidence type="ECO:0000313" key="1">
    <source>
        <dbReference type="EMBL" id="CEN49222.1"/>
    </source>
</evidence>
<sequence length="174" mass="20193">MQRKKIILAIFSVILMVSCSSLGKGGKNLYASFFAEQGILYFIKPIELTGNEEKAFMDFTFKSKQTLEGNTRVNISFHTDKPIHKIINCQIVVNGNNFSLTNKEFMFIEKKKDKFESRFSFELETPHLKEIFTNNAWTLNITEENNTTHSFRTTSLSQKKINLLRDNLFTIFTQ</sequence>
<keyword evidence="3" id="KW-1185">Reference proteome</keyword>
<dbReference type="PROSITE" id="PS51257">
    <property type="entry name" value="PROKAR_LIPOPROTEIN"/>
    <property type="match status" value="1"/>
</dbReference>
<dbReference type="AlphaFoldDB" id="A0A0B7IGX1"/>
<dbReference type="Proteomes" id="UP000045051">
    <property type="component" value="Unassembled WGS sequence"/>
</dbReference>
<dbReference type="RefSeq" id="WP_042345216.1">
    <property type="nucleotide sequence ID" value="NZ_BOQK01000009.1"/>
</dbReference>